<dbReference type="Gene3D" id="2.60.120.10">
    <property type="entry name" value="Jelly Rolls"/>
    <property type="match status" value="1"/>
</dbReference>
<dbReference type="OrthoDB" id="9800082at2"/>
<name>A0A316II31_9GAMM</name>
<dbReference type="CDD" id="cd20293">
    <property type="entry name" value="cupin_HutD_N"/>
    <property type="match status" value="1"/>
</dbReference>
<sequence>MSVLHPLPDQARREQPWPNGAGSTVELACGPAPADWRWRLSIARIERDAPFSVLPGVRRQLAPLDAPLALRFPDGREQVLLRLAVARFDGADAPQARLPEGPTRAFNLMLRGTAQGELIARPLNGAMLLPAEPGRRWFAHLLAGRAAVEAGAERAALAPGDSLWIEAPPGGRVRLEGGGELVLAKLEA</sequence>
<organism evidence="2 3">
    <name type="scientific">Fulvimonas soli</name>
    <dbReference type="NCBI Taxonomy" id="155197"/>
    <lineage>
        <taxon>Bacteria</taxon>
        <taxon>Pseudomonadati</taxon>
        <taxon>Pseudomonadota</taxon>
        <taxon>Gammaproteobacteria</taxon>
        <taxon>Lysobacterales</taxon>
        <taxon>Rhodanobacteraceae</taxon>
        <taxon>Fulvimonas</taxon>
    </lineage>
</organism>
<evidence type="ECO:0000313" key="3">
    <source>
        <dbReference type="Proteomes" id="UP000245812"/>
    </source>
</evidence>
<dbReference type="AlphaFoldDB" id="A0A316II31"/>
<gene>
    <name evidence="2" type="ORF">C7456_103233</name>
</gene>
<reference evidence="2 3" key="1">
    <citation type="submission" date="2018-05" db="EMBL/GenBank/DDBJ databases">
        <title>Genomic Encyclopedia of Type Strains, Phase IV (KMG-IV): sequencing the most valuable type-strain genomes for metagenomic binning, comparative biology and taxonomic classification.</title>
        <authorList>
            <person name="Goeker M."/>
        </authorList>
    </citation>
    <scope>NUCLEOTIDE SEQUENCE [LARGE SCALE GENOMIC DNA]</scope>
    <source>
        <strain evidence="2 3">DSM 14263</strain>
    </source>
</reference>
<protein>
    <submittedName>
        <fullName evidence="2">Environmental stress-induced protein Ves</fullName>
    </submittedName>
</protein>
<evidence type="ECO:0000256" key="1">
    <source>
        <dbReference type="SAM" id="MobiDB-lite"/>
    </source>
</evidence>
<dbReference type="InterPro" id="IPR010282">
    <property type="entry name" value="Uncharacterised_HutD/Ves"/>
</dbReference>
<dbReference type="EMBL" id="QGHC01000003">
    <property type="protein sequence ID" value="PWK92114.1"/>
    <property type="molecule type" value="Genomic_DNA"/>
</dbReference>
<accession>A0A316II31</accession>
<dbReference type="RefSeq" id="WP_109722687.1">
    <property type="nucleotide sequence ID" value="NZ_MSZV01000005.1"/>
</dbReference>
<comment type="caution">
    <text evidence="2">The sequence shown here is derived from an EMBL/GenBank/DDBJ whole genome shotgun (WGS) entry which is preliminary data.</text>
</comment>
<evidence type="ECO:0000313" key="2">
    <source>
        <dbReference type="EMBL" id="PWK92114.1"/>
    </source>
</evidence>
<dbReference type="InterPro" id="IPR011051">
    <property type="entry name" value="RmlC_Cupin_sf"/>
</dbReference>
<dbReference type="SUPFAM" id="SSF51182">
    <property type="entry name" value="RmlC-like cupins"/>
    <property type="match status" value="1"/>
</dbReference>
<dbReference type="PANTHER" id="PTHR37943:SF1">
    <property type="entry name" value="PROTEIN VES"/>
    <property type="match status" value="1"/>
</dbReference>
<feature type="region of interest" description="Disordered" evidence="1">
    <location>
        <begin position="1"/>
        <end position="22"/>
    </location>
</feature>
<dbReference type="Proteomes" id="UP000245812">
    <property type="component" value="Unassembled WGS sequence"/>
</dbReference>
<dbReference type="PANTHER" id="PTHR37943">
    <property type="entry name" value="PROTEIN VES"/>
    <property type="match status" value="1"/>
</dbReference>
<proteinExistence type="predicted"/>
<dbReference type="InterPro" id="IPR014710">
    <property type="entry name" value="RmlC-like_jellyroll"/>
</dbReference>
<keyword evidence="3" id="KW-1185">Reference proteome</keyword>
<dbReference type="Pfam" id="PF05962">
    <property type="entry name" value="HutD"/>
    <property type="match status" value="1"/>
</dbReference>